<protein>
    <submittedName>
        <fullName evidence="1">Uncharacterized protein</fullName>
    </submittedName>
</protein>
<reference evidence="1" key="1">
    <citation type="journal article" date="2020" name="New Phytol.">
        <title>Comparative genomics reveals dynamic genome evolution in host specialist ectomycorrhizal fungi.</title>
        <authorList>
            <person name="Lofgren L.A."/>
            <person name="Nguyen N.H."/>
            <person name="Vilgalys R."/>
            <person name="Ruytinx J."/>
            <person name="Liao H.L."/>
            <person name="Branco S."/>
            <person name="Kuo A."/>
            <person name="LaButti K."/>
            <person name="Lipzen A."/>
            <person name="Andreopoulos W."/>
            <person name="Pangilinan J."/>
            <person name="Riley R."/>
            <person name="Hundley H."/>
            <person name="Na H."/>
            <person name="Barry K."/>
            <person name="Grigoriev I.V."/>
            <person name="Stajich J.E."/>
            <person name="Kennedy P.G."/>
        </authorList>
    </citation>
    <scope>NUCLEOTIDE SEQUENCE</scope>
    <source>
        <strain evidence="1">FC203</strain>
    </source>
</reference>
<dbReference type="RefSeq" id="XP_041216688.1">
    <property type="nucleotide sequence ID" value="XM_041378026.1"/>
</dbReference>
<evidence type="ECO:0000313" key="2">
    <source>
        <dbReference type="Proteomes" id="UP001195769"/>
    </source>
</evidence>
<name>A0AAD4DNS7_9AGAM</name>
<sequence length="191" mass="22075">MVIDIIQLEDGLVKYRNTFPGGPAAFFADYTQETYVAKTAVILVQTLLADRIVLQVWLPSYSKCWTMGHGVHYLYFYNQFVQLRITGVPDLDDRTEYLYSSHQERYKAYREGARGCCCFILCDHLFRDNMFCPLTMAHMPWETSWCYQLCGRKLAQSSESASVLLRSTIRHDVVDWLVTVQKAPTDAPPHD</sequence>
<dbReference type="EMBL" id="JABBWK010000245">
    <property type="protein sequence ID" value="KAG1886847.1"/>
    <property type="molecule type" value="Genomic_DNA"/>
</dbReference>
<accession>A0AAD4DNS7</accession>
<dbReference type="Proteomes" id="UP001195769">
    <property type="component" value="Unassembled WGS sequence"/>
</dbReference>
<dbReference type="AlphaFoldDB" id="A0AAD4DNS7"/>
<proteinExistence type="predicted"/>
<evidence type="ECO:0000313" key="1">
    <source>
        <dbReference type="EMBL" id="KAG1886847.1"/>
    </source>
</evidence>
<dbReference type="GeneID" id="64672324"/>
<gene>
    <name evidence="1" type="ORF">F5891DRAFT_988745</name>
</gene>
<keyword evidence="2" id="KW-1185">Reference proteome</keyword>
<organism evidence="1 2">
    <name type="scientific">Suillus fuscotomentosus</name>
    <dbReference type="NCBI Taxonomy" id="1912939"/>
    <lineage>
        <taxon>Eukaryota</taxon>
        <taxon>Fungi</taxon>
        <taxon>Dikarya</taxon>
        <taxon>Basidiomycota</taxon>
        <taxon>Agaricomycotina</taxon>
        <taxon>Agaricomycetes</taxon>
        <taxon>Agaricomycetidae</taxon>
        <taxon>Boletales</taxon>
        <taxon>Suillineae</taxon>
        <taxon>Suillaceae</taxon>
        <taxon>Suillus</taxon>
    </lineage>
</organism>
<comment type="caution">
    <text evidence="1">The sequence shown here is derived from an EMBL/GenBank/DDBJ whole genome shotgun (WGS) entry which is preliminary data.</text>
</comment>